<reference evidence="2 3" key="1">
    <citation type="submission" date="2017-02" db="EMBL/GenBank/DDBJ databases">
        <title>The new phylogeny of genus Mycobacterium.</title>
        <authorList>
            <person name="Tortoli E."/>
            <person name="Trovato A."/>
            <person name="Cirillo D.M."/>
        </authorList>
    </citation>
    <scope>NUCLEOTIDE SEQUENCE [LARGE SCALE GENOMIC DNA]</scope>
    <source>
        <strain evidence="2 3">DSM 45145</strain>
    </source>
</reference>
<dbReference type="AlphaFoldDB" id="A0A7I7PEY3"/>
<dbReference type="OrthoDB" id="4549539at2"/>
<sequence>MSAWDNSGVGGLPPKQAPPWFASQEQYEAFLKLVAMDLGAQCITATSIDVEHLDEARRKEILGGYALLPSLQLVCSTYAALDAEALYSREAAFEKRFSDGLSADLGDKVKQALRKGSRLMPPPALNQLIREVIEWCTDADPSDGLDALGTADLVHLVLSINGDQEAQDRPDFFTSWPPSEEELAKYNEAMAVDDNLVLQELRRQMLSEFARMQTTATTVPQLVLGDTYDTWFKRWPESAPHDLIGDTPEEAFLNATKAPLREVIRMGLLLWDCTKAGDVAVSASSLESSLDPAALGLLQSSAALPIKEYRKRLAKERAKGFLAHRRYTFTERPLIEIAADEYMVLRPAWVLDRFCGSQLYWQTFFDFGMEKTLPGQQFSLAMNYVFEASVGYLLRRAMRRGRPAITLITEAQMQQAWTKGGYTPSVCDWVLVCGKTCLLVEATNHWLDEKAAQGFSDPEDYQADLEDTFVNKKFEQLRSTVKLLVEHGWEGCTFDEETVYVPLVVVPNAGIPATVSADVDIKLRAGQLGANVRSPGILIYHELQVFEGVCEHRMPKAFVDLLEQWRRVCTTPMPMRPQTFLDLRCLDRPMSCYVSTAKRLLLEKLGPPTPAV</sequence>
<evidence type="ECO:0000313" key="1">
    <source>
        <dbReference type="EMBL" id="BBY07102.1"/>
    </source>
</evidence>
<evidence type="ECO:0000313" key="3">
    <source>
        <dbReference type="Proteomes" id="UP000192374"/>
    </source>
</evidence>
<evidence type="ECO:0000313" key="4">
    <source>
        <dbReference type="Proteomes" id="UP000466894"/>
    </source>
</evidence>
<reference evidence="1 4" key="2">
    <citation type="journal article" date="2019" name="Emerg. Microbes Infect.">
        <title>Comprehensive subspecies identification of 175 nontuberculous mycobacteria species based on 7547 genomic profiles.</title>
        <authorList>
            <person name="Matsumoto Y."/>
            <person name="Kinjo T."/>
            <person name="Motooka D."/>
            <person name="Nabeya D."/>
            <person name="Jung N."/>
            <person name="Uechi K."/>
            <person name="Horii T."/>
            <person name="Iida T."/>
            <person name="Fujita J."/>
            <person name="Nakamura S."/>
        </authorList>
    </citation>
    <scope>NUCLEOTIDE SEQUENCE [LARGE SCALE GENOMIC DNA]</scope>
    <source>
        <strain evidence="1 4">JCM 16367</strain>
    </source>
</reference>
<dbReference type="RefSeq" id="WP_083088683.1">
    <property type="nucleotide sequence ID" value="NZ_AP022583.1"/>
</dbReference>
<protein>
    <submittedName>
        <fullName evidence="1">Uncharacterized protein</fullName>
    </submittedName>
</protein>
<dbReference type="Proteomes" id="UP000466894">
    <property type="component" value="Chromosome"/>
</dbReference>
<dbReference type="EMBL" id="MVIC01000031">
    <property type="protein sequence ID" value="ORB12682.1"/>
    <property type="molecule type" value="Genomic_DNA"/>
</dbReference>
<name>A0A7I7PEY3_9MYCO</name>
<dbReference type="KEGG" id="mnv:MNVI_24200"/>
<dbReference type="Proteomes" id="UP000192374">
    <property type="component" value="Unassembled WGS sequence"/>
</dbReference>
<evidence type="ECO:0000313" key="2">
    <source>
        <dbReference type="EMBL" id="ORB12682.1"/>
    </source>
</evidence>
<gene>
    <name evidence="2" type="ORF">BST37_15675</name>
    <name evidence="1" type="ORF">MNVI_24200</name>
</gene>
<proteinExistence type="predicted"/>
<accession>A0A7I7PEY3</accession>
<reference evidence="1" key="3">
    <citation type="submission" date="2020-02" db="EMBL/GenBank/DDBJ databases">
        <authorList>
            <person name="Matsumoto Y."/>
            <person name="Motooka D."/>
            <person name="Nakamura S."/>
        </authorList>
    </citation>
    <scope>NUCLEOTIDE SEQUENCE</scope>
    <source>
        <strain evidence="1">JCM 16367</strain>
    </source>
</reference>
<dbReference type="EMBL" id="AP022583">
    <property type="protein sequence ID" value="BBY07102.1"/>
    <property type="molecule type" value="Genomic_DNA"/>
</dbReference>
<organism evidence="1 4">
    <name type="scientific">Mycobacterium noviomagense</name>
    <dbReference type="NCBI Taxonomy" id="459858"/>
    <lineage>
        <taxon>Bacteria</taxon>
        <taxon>Bacillati</taxon>
        <taxon>Actinomycetota</taxon>
        <taxon>Actinomycetes</taxon>
        <taxon>Mycobacteriales</taxon>
        <taxon>Mycobacteriaceae</taxon>
        <taxon>Mycobacterium</taxon>
    </lineage>
</organism>
<keyword evidence="3" id="KW-1185">Reference proteome</keyword>